<dbReference type="SUPFAM" id="SSF81383">
    <property type="entry name" value="F-box domain"/>
    <property type="match status" value="1"/>
</dbReference>
<organism evidence="3">
    <name type="scientific">Caenorhabditis remanei</name>
    <name type="common">Caenorhabditis vulgaris</name>
    <dbReference type="NCBI Taxonomy" id="31234"/>
    <lineage>
        <taxon>Eukaryota</taxon>
        <taxon>Metazoa</taxon>
        <taxon>Ecdysozoa</taxon>
        <taxon>Nematoda</taxon>
        <taxon>Chromadorea</taxon>
        <taxon>Rhabditida</taxon>
        <taxon>Rhabditina</taxon>
        <taxon>Rhabditomorpha</taxon>
        <taxon>Rhabditoidea</taxon>
        <taxon>Rhabditidae</taxon>
        <taxon>Peloderinae</taxon>
        <taxon>Caenorhabditis</taxon>
    </lineage>
</organism>
<dbReference type="EMBL" id="DS268554">
    <property type="protein sequence ID" value="EFO89314.1"/>
    <property type="molecule type" value="Genomic_DNA"/>
</dbReference>
<reference evidence="2" key="1">
    <citation type="submission" date="2007-07" db="EMBL/GenBank/DDBJ databases">
        <title>PCAP assembly of the Caenorhabditis remanei genome.</title>
        <authorList>
            <consortium name="The Caenorhabditis remanei Sequencing Consortium"/>
            <person name="Wilson R.K."/>
        </authorList>
    </citation>
    <scope>NUCLEOTIDE SEQUENCE [LARGE SCALE GENOMIC DNA]</scope>
    <source>
        <strain evidence="2">PB4641</strain>
    </source>
</reference>
<evidence type="ECO:0000313" key="2">
    <source>
        <dbReference type="EMBL" id="EFO89314.1"/>
    </source>
</evidence>
<dbReference type="Proteomes" id="UP000008281">
    <property type="component" value="Unassembled WGS sequence"/>
</dbReference>
<dbReference type="PROSITE" id="PS50181">
    <property type="entry name" value="FBOX"/>
    <property type="match status" value="1"/>
</dbReference>
<dbReference type="InterPro" id="IPR040161">
    <property type="entry name" value="FB224"/>
</dbReference>
<dbReference type="HOGENOM" id="CLU_030831_3_3_1"/>
<dbReference type="Pfam" id="PF17906">
    <property type="entry name" value="HTH_48"/>
    <property type="match status" value="1"/>
</dbReference>
<keyword evidence="3" id="KW-1185">Reference proteome</keyword>
<dbReference type="AlphaFoldDB" id="E3N869"/>
<evidence type="ECO:0000313" key="3">
    <source>
        <dbReference type="Proteomes" id="UP000008281"/>
    </source>
</evidence>
<sequence>MHKIPKDSLKNCANYLKSCILYEVLSEKPISDCYRHFCDRNGEDAMGYGDFECYYYRFYNGEVDFEHERRIDSKEKTLTGLPLEILGMITGYLEPEERVHLRLTSKKLKAIVDMEPVTFRLIVVVWTPNVFHLQINEKGFKYQMHNDRFNRNGYADEGLETALDRFAQVMTHPKLRVDRLDLMLPGDLFPEEREQLLKCLPHSLHVKTAVIHGNVDETLTIVSHLKPCVLKAIAVAGRPQELASVFESEHWKQAEQTHVNSAQMTSKSFPLFYGFRCFHILVTSMEMNDLHLLIANVAKNPSFQCCTIQAVTVTTHELEEPWPMEGRMENDGSITICYQIPDSSHYLEIHMRNDGVWTISNKI</sequence>
<accession>E3N869</accession>
<gene>
    <name evidence="2" type="ORF">CRE_15661</name>
</gene>
<dbReference type="GO" id="GO:0045087">
    <property type="term" value="P:innate immune response"/>
    <property type="evidence" value="ECO:0007669"/>
    <property type="project" value="TreeGrafter"/>
</dbReference>
<dbReference type="InterPro" id="IPR041426">
    <property type="entry name" value="Mos1_HTH"/>
</dbReference>
<protein>
    <recommendedName>
        <fullName evidence="1">F-box domain-containing protein</fullName>
    </recommendedName>
</protein>
<dbReference type="OrthoDB" id="5905315at2759"/>
<dbReference type="Pfam" id="PF01827">
    <property type="entry name" value="FTH"/>
    <property type="match status" value="1"/>
</dbReference>
<dbReference type="OMA" id="HARECYA"/>
<dbReference type="KEGG" id="crq:GCK72_021716"/>
<dbReference type="GeneID" id="9807920"/>
<dbReference type="PANTHER" id="PTHR23015">
    <property type="entry name" value="UNCHARACTERIZED C.ELEGANS PROTEIN"/>
    <property type="match status" value="1"/>
</dbReference>
<dbReference type="InterPro" id="IPR002900">
    <property type="entry name" value="DUF38/FTH_CAE_spp"/>
</dbReference>
<dbReference type="RefSeq" id="XP_003095400.2">
    <property type="nucleotide sequence ID" value="XM_003095352.2"/>
</dbReference>
<dbReference type="CTD" id="9807920"/>
<dbReference type="PANTHER" id="PTHR23015:SF4">
    <property type="entry name" value="DUF38 DOMAIN-CONTAINING PROTEIN-RELATED"/>
    <property type="match status" value="1"/>
</dbReference>
<dbReference type="InterPro" id="IPR036047">
    <property type="entry name" value="F-box-like_dom_sf"/>
</dbReference>
<dbReference type="InParanoid" id="E3N869"/>
<dbReference type="CDD" id="cd22150">
    <property type="entry name" value="F-box_CeFBXA-like"/>
    <property type="match status" value="1"/>
</dbReference>
<dbReference type="Pfam" id="PF00646">
    <property type="entry name" value="F-box"/>
    <property type="match status" value="1"/>
</dbReference>
<dbReference type="SMART" id="SM00256">
    <property type="entry name" value="FBOX"/>
    <property type="match status" value="1"/>
</dbReference>
<proteinExistence type="predicted"/>
<name>E3N869_CAERE</name>
<evidence type="ECO:0000259" key="1">
    <source>
        <dbReference type="PROSITE" id="PS50181"/>
    </source>
</evidence>
<dbReference type="InterPro" id="IPR001810">
    <property type="entry name" value="F-box_dom"/>
</dbReference>
<feature type="domain" description="F-box" evidence="1">
    <location>
        <begin position="75"/>
        <end position="122"/>
    </location>
</feature>